<accession>A0A5R8N929</accession>
<sequence>MPGPANAGGPGTRTGRRSEVVDEHKPARRPGCQRSPVRRHGQDMRVRDAERKVELGSCGRPYGTGCQHEHACVRRPMLHVDPRDDPPPRRAGG</sequence>
<gene>
    <name evidence="2" type="ORF">FEK34_29490</name>
</gene>
<feature type="region of interest" description="Disordered" evidence="1">
    <location>
        <begin position="1"/>
        <end position="45"/>
    </location>
</feature>
<feature type="compositionally biased region" description="Basic and acidic residues" evidence="1">
    <location>
        <begin position="16"/>
        <end position="25"/>
    </location>
</feature>
<evidence type="ECO:0000256" key="1">
    <source>
        <dbReference type="SAM" id="MobiDB-lite"/>
    </source>
</evidence>
<evidence type="ECO:0000313" key="3">
    <source>
        <dbReference type="Proteomes" id="UP000306378"/>
    </source>
</evidence>
<dbReference type="EMBL" id="VBUT01000019">
    <property type="protein sequence ID" value="TLF72199.1"/>
    <property type="molecule type" value="Genomic_DNA"/>
</dbReference>
<feature type="compositionally biased region" description="Gly residues" evidence="1">
    <location>
        <begin position="1"/>
        <end position="12"/>
    </location>
</feature>
<protein>
    <submittedName>
        <fullName evidence="2">Uncharacterized protein</fullName>
    </submittedName>
</protein>
<organism evidence="2 3">
    <name type="scientific">Nocardia cyriacigeorgica</name>
    <dbReference type="NCBI Taxonomy" id="135487"/>
    <lineage>
        <taxon>Bacteria</taxon>
        <taxon>Bacillati</taxon>
        <taxon>Actinomycetota</taxon>
        <taxon>Actinomycetes</taxon>
        <taxon>Mycobacteriales</taxon>
        <taxon>Nocardiaceae</taxon>
        <taxon>Nocardia</taxon>
    </lineage>
</organism>
<dbReference type="Proteomes" id="UP000306378">
    <property type="component" value="Unassembled WGS sequence"/>
</dbReference>
<comment type="caution">
    <text evidence="2">The sequence shown here is derived from an EMBL/GenBank/DDBJ whole genome shotgun (WGS) entry which is preliminary data.</text>
</comment>
<name>A0A5R8N929_9NOCA</name>
<evidence type="ECO:0000313" key="2">
    <source>
        <dbReference type="EMBL" id="TLF72199.1"/>
    </source>
</evidence>
<dbReference type="AlphaFoldDB" id="A0A5R8N929"/>
<reference evidence="2 3" key="1">
    <citation type="submission" date="2019-05" db="EMBL/GenBank/DDBJ databases">
        <title>Genomes sequences of two Nocardia cyriacigeorgica environmental isolates, type strains Nocardia asteroides ATCC 19247 and Nocardia cyriacigeorgica DSM 44484.</title>
        <authorList>
            <person name="Vautrin F."/>
            <person name="Bergeron E."/>
            <person name="Dubost A."/>
            <person name="Abrouk D."/>
            <person name="Rodriguez Nava V."/>
            <person name="Pujic P."/>
        </authorList>
    </citation>
    <scope>NUCLEOTIDE SEQUENCE [LARGE SCALE GENOMIC DNA]</scope>
    <source>
        <strain evidence="2 3">EML 446</strain>
    </source>
</reference>
<proteinExistence type="predicted"/>